<dbReference type="RefSeq" id="WP_353683753.1">
    <property type="nucleotide sequence ID" value="NZ_CP144373.1"/>
</dbReference>
<dbReference type="SUPFAM" id="SSF81301">
    <property type="entry name" value="Nucleotidyltransferase"/>
    <property type="match status" value="1"/>
</dbReference>
<protein>
    <submittedName>
        <fullName evidence="2">Nucleotidyltransferase domain-containing protein</fullName>
    </submittedName>
</protein>
<evidence type="ECO:0000259" key="1">
    <source>
        <dbReference type="Pfam" id="PF01909"/>
    </source>
</evidence>
<sequence length="118" mass="13517">MIVTKNLNLSFAEEKILELFSSTIQHSMPEASKIILFGSRARGLSDEESDLDVAVVVKSPVNKSLWDIIWSIKWEVLNKLLLEEFPLSLTLLSEEEFNSDKALIREIKKDGVVLWERN</sequence>
<dbReference type="InterPro" id="IPR043519">
    <property type="entry name" value="NT_sf"/>
</dbReference>
<dbReference type="InterPro" id="IPR002934">
    <property type="entry name" value="Polymerase_NTP_transf_dom"/>
</dbReference>
<organism evidence="2">
    <name type="scientific">Thermodesulfovibrio autotrophicus</name>
    <dbReference type="NCBI Taxonomy" id="3118333"/>
    <lineage>
        <taxon>Bacteria</taxon>
        <taxon>Pseudomonadati</taxon>
        <taxon>Nitrospirota</taxon>
        <taxon>Thermodesulfovibrionia</taxon>
        <taxon>Thermodesulfovibrionales</taxon>
        <taxon>Thermodesulfovibrionaceae</taxon>
        <taxon>Thermodesulfovibrio</taxon>
    </lineage>
</organism>
<dbReference type="CDD" id="cd05403">
    <property type="entry name" value="NT_KNTase_like"/>
    <property type="match status" value="1"/>
</dbReference>
<dbReference type="PANTHER" id="PTHR33933:SF1">
    <property type="entry name" value="PROTEIN ADENYLYLTRANSFERASE MNTA-RELATED"/>
    <property type="match status" value="1"/>
</dbReference>
<dbReference type="PANTHER" id="PTHR33933">
    <property type="entry name" value="NUCLEOTIDYLTRANSFERASE"/>
    <property type="match status" value="1"/>
</dbReference>
<dbReference type="Gene3D" id="3.30.460.10">
    <property type="entry name" value="Beta Polymerase, domain 2"/>
    <property type="match status" value="1"/>
</dbReference>
<evidence type="ECO:0000313" key="2">
    <source>
        <dbReference type="EMBL" id="XCH46214.1"/>
    </source>
</evidence>
<accession>A0AAU8GUZ5</accession>
<dbReference type="EMBL" id="CP144373">
    <property type="protein sequence ID" value="XCH46214.1"/>
    <property type="molecule type" value="Genomic_DNA"/>
</dbReference>
<dbReference type="KEGG" id="taut:V4D30_07685"/>
<proteinExistence type="predicted"/>
<reference evidence="2" key="1">
    <citation type="submission" date="2024-01" db="EMBL/GenBank/DDBJ databases">
        <title>The first autotrophic representatives of the genus Thermodesulfovibrio.</title>
        <authorList>
            <person name="Maltseva A.I."/>
            <person name="Elcheninov A.G."/>
            <person name="Kublanov I.V."/>
            <person name="Lebedinsky A.V."/>
            <person name="Frolov E.N."/>
        </authorList>
    </citation>
    <scope>NUCLEOTIDE SEQUENCE</scope>
    <source>
        <strain evidence="2">3907-1M</strain>
    </source>
</reference>
<feature type="domain" description="Polymerase nucleotidyl transferase" evidence="1">
    <location>
        <begin position="31"/>
        <end position="77"/>
    </location>
</feature>
<name>A0AAU8GUZ5_9BACT</name>
<gene>
    <name evidence="2" type="ORF">V4D30_07685</name>
</gene>
<dbReference type="AlphaFoldDB" id="A0AAU8GUZ5"/>
<dbReference type="Pfam" id="PF01909">
    <property type="entry name" value="NTP_transf_2"/>
    <property type="match status" value="1"/>
</dbReference>
<dbReference type="GO" id="GO:0016779">
    <property type="term" value="F:nucleotidyltransferase activity"/>
    <property type="evidence" value="ECO:0007669"/>
    <property type="project" value="InterPro"/>
</dbReference>
<dbReference type="InterPro" id="IPR052548">
    <property type="entry name" value="Type_VII_TA_antitoxin"/>
</dbReference>